<reference evidence="5 6" key="1">
    <citation type="journal article" date="2024" name="Microbiology">
        <title>Methylomarinum rosea sp. nov., a novel halophilic methanotrophic bacterium from the hypersaline Lake Elton.</title>
        <authorList>
            <person name="Suleimanov R.Z."/>
            <person name="Oshkin I.Y."/>
            <person name="Danilova O.V."/>
            <person name="Suzina N.E."/>
            <person name="Dedysh S.N."/>
        </authorList>
    </citation>
    <scope>NUCLEOTIDE SEQUENCE [LARGE SCALE GENOMIC DNA]</scope>
    <source>
        <strain evidence="5 6">Ch1-1</strain>
    </source>
</reference>
<dbReference type="InterPro" id="IPR003439">
    <property type="entry name" value="ABC_transporter-like_ATP-bd"/>
</dbReference>
<accession>A0AAU7NR26</accession>
<evidence type="ECO:0000256" key="1">
    <source>
        <dbReference type="ARBA" id="ARBA00022448"/>
    </source>
</evidence>
<dbReference type="SUPFAM" id="SSF52540">
    <property type="entry name" value="P-loop containing nucleoside triphosphate hydrolases"/>
    <property type="match status" value="1"/>
</dbReference>
<dbReference type="InterPro" id="IPR003593">
    <property type="entry name" value="AAA+_ATPase"/>
</dbReference>
<evidence type="ECO:0000313" key="6">
    <source>
        <dbReference type="Proteomes" id="UP001225378"/>
    </source>
</evidence>
<evidence type="ECO:0000256" key="2">
    <source>
        <dbReference type="ARBA" id="ARBA00022741"/>
    </source>
</evidence>
<organism evidence="5 6">
    <name type="scientific">Methylomarinum roseum</name>
    <dbReference type="NCBI Taxonomy" id="3067653"/>
    <lineage>
        <taxon>Bacteria</taxon>
        <taxon>Pseudomonadati</taxon>
        <taxon>Pseudomonadota</taxon>
        <taxon>Gammaproteobacteria</taxon>
        <taxon>Methylococcales</taxon>
        <taxon>Methylococcaceae</taxon>
        <taxon>Methylomarinum</taxon>
    </lineage>
</organism>
<sequence>MNSPYAVELDHIHTAFGAHRVHRDISLHLPAGEIVGLVGASGSGKTTLLREMMGLEYPSRGHVRVLGEEVADTCALDCRQRRNHIGVLFQGGALFSALSVFDNIALPLRELGIDDEGLIGQLVCMRLAMVGLNAHDAMLMPAELSGGMVKRAALARALILEPELLLLDEPTSGLDPVASEDFVSLLRELHHELNFTVVMVTHDLHILRDLCDKIAVLADGRLIAFAPLIEVLKIDHPFIGEFFQNHRARRVFNAMESDHG</sequence>
<keyword evidence="1" id="KW-0813">Transport</keyword>
<keyword evidence="3 5" id="KW-0067">ATP-binding</keyword>
<dbReference type="KEGG" id="mech:Q9L42_013620"/>
<proteinExistence type="predicted"/>
<dbReference type="EMBL" id="CP157743">
    <property type="protein sequence ID" value="XBS19400.1"/>
    <property type="molecule type" value="Genomic_DNA"/>
</dbReference>
<dbReference type="InterPro" id="IPR027417">
    <property type="entry name" value="P-loop_NTPase"/>
</dbReference>
<dbReference type="GO" id="GO:0005524">
    <property type="term" value="F:ATP binding"/>
    <property type="evidence" value="ECO:0007669"/>
    <property type="project" value="UniProtKB-KW"/>
</dbReference>
<dbReference type="Gene3D" id="3.40.50.300">
    <property type="entry name" value="P-loop containing nucleotide triphosphate hydrolases"/>
    <property type="match status" value="1"/>
</dbReference>
<dbReference type="PROSITE" id="PS50893">
    <property type="entry name" value="ABC_TRANSPORTER_2"/>
    <property type="match status" value="1"/>
</dbReference>
<feature type="domain" description="ABC transporter" evidence="4">
    <location>
        <begin position="7"/>
        <end position="244"/>
    </location>
</feature>
<protein>
    <submittedName>
        <fullName evidence="5">ATP-binding cassette domain-containing protein</fullName>
    </submittedName>
</protein>
<dbReference type="SMART" id="SM00382">
    <property type="entry name" value="AAA"/>
    <property type="match status" value="1"/>
</dbReference>
<evidence type="ECO:0000256" key="3">
    <source>
        <dbReference type="ARBA" id="ARBA00022840"/>
    </source>
</evidence>
<evidence type="ECO:0000313" key="5">
    <source>
        <dbReference type="EMBL" id="XBS19400.1"/>
    </source>
</evidence>
<dbReference type="GO" id="GO:0016887">
    <property type="term" value="F:ATP hydrolysis activity"/>
    <property type="evidence" value="ECO:0007669"/>
    <property type="project" value="InterPro"/>
</dbReference>
<dbReference type="Proteomes" id="UP001225378">
    <property type="component" value="Chromosome"/>
</dbReference>
<keyword evidence="6" id="KW-1185">Reference proteome</keyword>
<dbReference type="RefSeq" id="WP_305907856.1">
    <property type="nucleotide sequence ID" value="NZ_CP157743.1"/>
</dbReference>
<gene>
    <name evidence="5" type="ORF">Q9L42_013620</name>
</gene>
<dbReference type="Pfam" id="PF00005">
    <property type="entry name" value="ABC_tran"/>
    <property type="match status" value="1"/>
</dbReference>
<dbReference type="PANTHER" id="PTHR43023">
    <property type="entry name" value="PROTEIN TRIGALACTOSYLDIACYLGLYCEROL 3, CHLOROPLASTIC"/>
    <property type="match status" value="1"/>
</dbReference>
<dbReference type="AlphaFoldDB" id="A0AAU7NR26"/>
<dbReference type="PANTHER" id="PTHR43023:SF3">
    <property type="entry name" value="PROTEIN TRIGALACTOSYLDIACYLGLYCEROL 3, CHLOROPLASTIC"/>
    <property type="match status" value="1"/>
</dbReference>
<name>A0AAU7NR26_9GAMM</name>
<evidence type="ECO:0000259" key="4">
    <source>
        <dbReference type="PROSITE" id="PS50893"/>
    </source>
</evidence>
<keyword evidence="2" id="KW-0547">Nucleotide-binding</keyword>